<reference evidence="2 3" key="1">
    <citation type="submission" date="2023-07" db="EMBL/GenBank/DDBJ databases">
        <title>Sorghum-associated microbial communities from plants grown in Nebraska, USA.</title>
        <authorList>
            <person name="Schachtman D."/>
        </authorList>
    </citation>
    <scope>NUCLEOTIDE SEQUENCE [LARGE SCALE GENOMIC DNA]</scope>
    <source>
        <strain evidence="2 3">CC258</strain>
    </source>
</reference>
<keyword evidence="3" id="KW-1185">Reference proteome</keyword>
<comment type="caution">
    <text evidence="2">The sequence shown here is derived from an EMBL/GenBank/DDBJ whole genome shotgun (WGS) entry which is preliminary data.</text>
</comment>
<name>A0ABU1NRZ2_9BACL</name>
<dbReference type="RefSeq" id="WP_310223849.1">
    <property type="nucleotide sequence ID" value="NZ_JAVDSB010000001.1"/>
</dbReference>
<dbReference type="EMBL" id="JAVDSB010000001">
    <property type="protein sequence ID" value="MDR6549667.1"/>
    <property type="molecule type" value="Genomic_DNA"/>
</dbReference>
<accession>A0ABU1NRZ2</accession>
<evidence type="ECO:0000313" key="3">
    <source>
        <dbReference type="Proteomes" id="UP001267290"/>
    </source>
</evidence>
<organism evidence="2 3">
    <name type="scientific">Paenibacillus qinlingensis</name>
    <dbReference type="NCBI Taxonomy" id="1837343"/>
    <lineage>
        <taxon>Bacteria</taxon>
        <taxon>Bacillati</taxon>
        <taxon>Bacillota</taxon>
        <taxon>Bacilli</taxon>
        <taxon>Bacillales</taxon>
        <taxon>Paenibacillaceae</taxon>
        <taxon>Paenibacillus</taxon>
    </lineage>
</organism>
<protein>
    <submittedName>
        <fullName evidence="2">Uncharacterized protein (UPF0333 family)</fullName>
    </submittedName>
</protein>
<sequence length="614" mass="67113">MNRWEDEQGAALLIVLFMIIVFTMLGMAVLSASLGGAVRTETKQRDVQSLHLAEKALNEAVAILKANLDGEDVSVNSITSQIEEILPTIKGNIVSRGTEFEEDPVINASVSNSNPPIVTVEATAIVDGVRRKLEQQITINTYPDMLNYAAGSEGNLIINGSPYFLNGDLYAGDKLKIKNEANYLYNDPNEKSEPARFPFLDGRAFVQSFDKFTYCDGKNGAINCTNNNYVPISSTSDSGVTTIPVVLSTEKDNVQFKSQESFVQLNMDESFIDKVTEALHGDGAIRTLVKNKYYASIPTLISYIDDSLPESQKLPSLPLNASEEDANEYASKLQTFINTINDSELGGITVLYKGNFNMGVGGSFSQLLYTNNAKGSRTGRLSNSSPCLETYCNSNWFIIDGDLNIEPSTNLSPIQIRGNILVTGNVNMNGNTDIDATIFSLSNYQATTSNSKASVVASKSSTGVEISDSSIRGLDDKELLLMSKGKILITRVNSFKDLPATGYDLTNKQLDRLDAFFYTEDGAELYGVGSVFWIKGGFFARGDLTINALRGNTHELVGSDGLSYIDFATGQSNLNEKLSRFVIEYNKDIFTNQNVGLPRVRGINLKTSKKVQTH</sequence>
<keyword evidence="1" id="KW-0472">Membrane</keyword>
<keyword evidence="1" id="KW-0812">Transmembrane</keyword>
<evidence type="ECO:0000256" key="1">
    <source>
        <dbReference type="SAM" id="Phobius"/>
    </source>
</evidence>
<proteinExistence type="predicted"/>
<feature type="transmembrane region" description="Helical" evidence="1">
    <location>
        <begin position="12"/>
        <end position="34"/>
    </location>
</feature>
<evidence type="ECO:0000313" key="2">
    <source>
        <dbReference type="EMBL" id="MDR6549667.1"/>
    </source>
</evidence>
<gene>
    <name evidence="2" type="ORF">J2736_000850</name>
</gene>
<dbReference type="Proteomes" id="UP001267290">
    <property type="component" value="Unassembled WGS sequence"/>
</dbReference>
<keyword evidence="1" id="KW-1133">Transmembrane helix</keyword>